<dbReference type="GO" id="GO:0009279">
    <property type="term" value="C:cell outer membrane"/>
    <property type="evidence" value="ECO:0007669"/>
    <property type="project" value="UniProtKB-SubCell"/>
</dbReference>
<dbReference type="OrthoDB" id="6555107at2"/>
<keyword evidence="9" id="KW-1185">Reference proteome</keyword>
<dbReference type="AlphaFoldDB" id="A0A1I4A7H2"/>
<keyword evidence="2 6" id="KW-0732">Signal</keyword>
<dbReference type="STRING" id="1612308.SAMN05444581_109106"/>
<feature type="domain" description="Outer membrane protein beta-barrel" evidence="7">
    <location>
        <begin position="35"/>
        <end position="254"/>
    </location>
</feature>
<sequence length="572" mass="59653">MKHALLTSAALVLMEAAGQSFAADLPAPIAPPVFTWTGLYVGFNSGFSWRNSANINTATNNVLDAGLIPGQWGAASAQGATGIVSSRLNGFMSGGQAGYNWQFSDKFVAGLEADIQAGGVNGGGGFHNVTATALDSATAQTNVSVNRRLDYLGTVRARLGYALTPATLVYATGGLAYGGVDLTTTIRQNLSPSLLFSKAAKGDLYENRAGWTVGAGLEYAFAPNLSGKIEYDYYDLGTAGSNAGQLAYTDIVTGAVRVADASSSSTRYNGHLIRAGLNYRLGGTAPNAADSGATPLFAAPQFIPAAPPAPGWQFTLTPYMWAMGLNGTTTTRGQTVDTNASFLDILTKSSSFPIAFMGHFEARNGPIALYTDLVFAQLRFAGSMLKQATRFPDLALSVDANAHLRATMGIVEAGGAYELARWTQSGAGDSFTAIDALGGLRYWNVSATMGFDVTGSVDSDSLGLSRVGSRANASSGSIQWIDPVIGFRLRQQVAAGDEFQFRGDIGGFGLGSKFSWQAFGGYSHEFKLAGLTFAGVVGYRALYADFSEGGGLNQKGLNAILHGPVAGISVPF</sequence>
<dbReference type="RefSeq" id="WP_091682486.1">
    <property type="nucleotide sequence ID" value="NZ_FOSN01000009.1"/>
</dbReference>
<reference evidence="8 9" key="1">
    <citation type="submission" date="2016-10" db="EMBL/GenBank/DDBJ databases">
        <authorList>
            <person name="de Groot N.N."/>
        </authorList>
    </citation>
    <scope>NUCLEOTIDE SEQUENCE [LARGE SCALE GENOMIC DNA]</scope>
    <source>
        <strain evidence="8 9">NE2</strain>
    </source>
</reference>
<dbReference type="Pfam" id="PF13505">
    <property type="entry name" value="OMP_b-brl"/>
    <property type="match status" value="1"/>
</dbReference>
<dbReference type="Gene3D" id="2.40.160.20">
    <property type="match status" value="1"/>
</dbReference>
<evidence type="ECO:0000256" key="3">
    <source>
        <dbReference type="ARBA" id="ARBA00023136"/>
    </source>
</evidence>
<dbReference type="PANTHER" id="PTHR34001">
    <property type="entry name" value="BLL7405 PROTEIN"/>
    <property type="match status" value="1"/>
</dbReference>
<dbReference type="PANTHER" id="PTHR34001:SF3">
    <property type="entry name" value="BLL7405 PROTEIN"/>
    <property type="match status" value="1"/>
</dbReference>
<protein>
    <submittedName>
        <fullName evidence="8">Opacity protein</fullName>
    </submittedName>
</protein>
<keyword evidence="3" id="KW-0472">Membrane</keyword>
<dbReference type="SUPFAM" id="SSF56925">
    <property type="entry name" value="OMPA-like"/>
    <property type="match status" value="1"/>
</dbReference>
<keyword evidence="4" id="KW-0998">Cell outer membrane</keyword>
<evidence type="ECO:0000256" key="4">
    <source>
        <dbReference type="ARBA" id="ARBA00023237"/>
    </source>
</evidence>
<dbReference type="InterPro" id="IPR011250">
    <property type="entry name" value="OMP/PagP_B-barrel"/>
</dbReference>
<feature type="signal peptide" evidence="6">
    <location>
        <begin position="1"/>
        <end position="22"/>
    </location>
</feature>
<evidence type="ECO:0000256" key="2">
    <source>
        <dbReference type="ARBA" id="ARBA00022729"/>
    </source>
</evidence>
<dbReference type="InterPro" id="IPR027385">
    <property type="entry name" value="Beta-barrel_OMP"/>
</dbReference>
<comment type="similarity">
    <text evidence="5">Belongs to the Omp25/RopB family.</text>
</comment>
<dbReference type="EMBL" id="FOSN01000009">
    <property type="protein sequence ID" value="SFK51786.1"/>
    <property type="molecule type" value="Genomic_DNA"/>
</dbReference>
<evidence type="ECO:0000256" key="6">
    <source>
        <dbReference type="SAM" id="SignalP"/>
    </source>
</evidence>
<comment type="subcellular location">
    <subcellularLocation>
        <location evidence="1">Cell outer membrane</location>
    </subcellularLocation>
</comment>
<name>A0A1I4A7H2_9HYPH</name>
<proteinExistence type="inferred from homology"/>
<feature type="chain" id="PRO_5011630182" evidence="6">
    <location>
        <begin position="23"/>
        <end position="572"/>
    </location>
</feature>
<evidence type="ECO:0000313" key="8">
    <source>
        <dbReference type="EMBL" id="SFK51786.1"/>
    </source>
</evidence>
<gene>
    <name evidence="8" type="ORF">SAMN05444581_109106</name>
</gene>
<dbReference type="InterPro" id="IPR051692">
    <property type="entry name" value="OMP-like"/>
</dbReference>
<organism evidence="8 9">
    <name type="scientific">Methylocapsa palsarum</name>
    <dbReference type="NCBI Taxonomy" id="1612308"/>
    <lineage>
        <taxon>Bacteria</taxon>
        <taxon>Pseudomonadati</taxon>
        <taxon>Pseudomonadota</taxon>
        <taxon>Alphaproteobacteria</taxon>
        <taxon>Hyphomicrobiales</taxon>
        <taxon>Beijerinckiaceae</taxon>
        <taxon>Methylocapsa</taxon>
    </lineage>
</organism>
<evidence type="ECO:0000313" key="9">
    <source>
        <dbReference type="Proteomes" id="UP000198755"/>
    </source>
</evidence>
<evidence type="ECO:0000256" key="5">
    <source>
        <dbReference type="ARBA" id="ARBA00038306"/>
    </source>
</evidence>
<evidence type="ECO:0000259" key="7">
    <source>
        <dbReference type="Pfam" id="PF13505"/>
    </source>
</evidence>
<dbReference type="Proteomes" id="UP000198755">
    <property type="component" value="Unassembled WGS sequence"/>
</dbReference>
<evidence type="ECO:0000256" key="1">
    <source>
        <dbReference type="ARBA" id="ARBA00004442"/>
    </source>
</evidence>
<accession>A0A1I4A7H2</accession>